<name>A0ABD6BVX8_9EURY</name>
<dbReference type="Proteomes" id="UP001597139">
    <property type="component" value="Unassembled WGS sequence"/>
</dbReference>
<evidence type="ECO:0000259" key="13">
    <source>
        <dbReference type="SMART" id="SM00090"/>
    </source>
</evidence>
<dbReference type="FunFam" id="1.10.10.10:FF:000647">
    <property type="entry name" value="Serine/threonine protein kinase"/>
    <property type="match status" value="1"/>
</dbReference>
<dbReference type="RefSeq" id="WP_267644955.1">
    <property type="nucleotide sequence ID" value="NZ_JANHGR010000001.1"/>
</dbReference>
<dbReference type="PANTHER" id="PTHR45852">
    <property type="entry name" value="SER/THR-PROTEIN KINASE RIO2"/>
    <property type="match status" value="1"/>
</dbReference>
<evidence type="ECO:0000256" key="2">
    <source>
        <dbReference type="ARBA" id="ARBA00009196"/>
    </source>
</evidence>
<dbReference type="FunFam" id="3.30.200.20:FF:000052">
    <property type="entry name" value="Serine/threonine-protein kinase RIO2"/>
    <property type="match status" value="1"/>
</dbReference>
<evidence type="ECO:0000313" key="14">
    <source>
        <dbReference type="EMBL" id="MFD1568850.1"/>
    </source>
</evidence>
<evidence type="ECO:0000256" key="4">
    <source>
        <dbReference type="ARBA" id="ARBA00022527"/>
    </source>
</evidence>
<gene>
    <name evidence="14" type="ORF">ACFSAU_15250</name>
</gene>
<dbReference type="Gene3D" id="3.30.200.20">
    <property type="entry name" value="Phosphorylase Kinase, domain 1"/>
    <property type="match status" value="1"/>
</dbReference>
<keyword evidence="15" id="KW-1185">Reference proteome</keyword>
<dbReference type="Pfam" id="PF01163">
    <property type="entry name" value="RIO1"/>
    <property type="match status" value="1"/>
</dbReference>
<keyword evidence="6" id="KW-0479">Metal-binding</keyword>
<dbReference type="EC" id="2.7.11.1" evidence="3"/>
<dbReference type="SUPFAM" id="SSF46785">
    <property type="entry name" value="Winged helix' DNA-binding domain"/>
    <property type="match status" value="1"/>
</dbReference>
<dbReference type="InterPro" id="IPR018934">
    <property type="entry name" value="RIO_dom"/>
</dbReference>
<reference evidence="14 15" key="1">
    <citation type="journal article" date="2019" name="Int. J. Syst. Evol. Microbiol.">
        <title>The Global Catalogue of Microorganisms (GCM) 10K type strain sequencing project: providing services to taxonomists for standard genome sequencing and annotation.</title>
        <authorList>
            <consortium name="The Broad Institute Genomics Platform"/>
            <consortium name="The Broad Institute Genome Sequencing Center for Infectious Disease"/>
            <person name="Wu L."/>
            <person name="Ma J."/>
        </authorList>
    </citation>
    <scope>NUCLEOTIDE SEQUENCE [LARGE SCALE GENOMIC DNA]</scope>
    <source>
        <strain evidence="14 15">CGMCC 1.12859</strain>
    </source>
</reference>
<dbReference type="InterPro" id="IPR036390">
    <property type="entry name" value="WH_DNA-bd_sf"/>
</dbReference>
<comment type="catalytic activity">
    <reaction evidence="11">
        <text>L-threonyl-[protein] + ATP = O-phospho-L-threonyl-[protein] + ADP + H(+)</text>
        <dbReference type="Rhea" id="RHEA:46608"/>
        <dbReference type="Rhea" id="RHEA-COMP:11060"/>
        <dbReference type="Rhea" id="RHEA-COMP:11605"/>
        <dbReference type="ChEBI" id="CHEBI:15378"/>
        <dbReference type="ChEBI" id="CHEBI:30013"/>
        <dbReference type="ChEBI" id="CHEBI:30616"/>
        <dbReference type="ChEBI" id="CHEBI:61977"/>
        <dbReference type="ChEBI" id="CHEBI:456216"/>
        <dbReference type="EC" id="2.7.11.1"/>
    </reaction>
</comment>
<comment type="catalytic activity">
    <reaction evidence="12">
        <text>L-seryl-[protein] + ATP = O-phospho-L-seryl-[protein] + ADP + H(+)</text>
        <dbReference type="Rhea" id="RHEA:17989"/>
        <dbReference type="Rhea" id="RHEA-COMP:9863"/>
        <dbReference type="Rhea" id="RHEA-COMP:11604"/>
        <dbReference type="ChEBI" id="CHEBI:15378"/>
        <dbReference type="ChEBI" id="CHEBI:29999"/>
        <dbReference type="ChEBI" id="CHEBI:30616"/>
        <dbReference type="ChEBI" id="CHEBI:83421"/>
        <dbReference type="ChEBI" id="CHEBI:456216"/>
        <dbReference type="EC" id="2.7.11.1"/>
    </reaction>
</comment>
<dbReference type="AlphaFoldDB" id="A0ABD6BVX8"/>
<evidence type="ECO:0000256" key="12">
    <source>
        <dbReference type="ARBA" id="ARBA00048679"/>
    </source>
</evidence>
<keyword evidence="5 14" id="KW-0808">Transferase</keyword>
<accession>A0ABD6BVX8</accession>
<dbReference type="InterPro" id="IPR011009">
    <property type="entry name" value="Kinase-like_dom_sf"/>
</dbReference>
<dbReference type="InterPro" id="IPR000687">
    <property type="entry name" value="RIO_kinase"/>
</dbReference>
<dbReference type="InterPro" id="IPR030484">
    <property type="entry name" value="Rio2"/>
</dbReference>
<evidence type="ECO:0000256" key="7">
    <source>
        <dbReference type="ARBA" id="ARBA00022741"/>
    </source>
</evidence>
<dbReference type="SUPFAM" id="SSF56112">
    <property type="entry name" value="Protein kinase-like (PK-like)"/>
    <property type="match status" value="1"/>
</dbReference>
<evidence type="ECO:0000256" key="5">
    <source>
        <dbReference type="ARBA" id="ARBA00022679"/>
    </source>
</evidence>
<dbReference type="CDD" id="cd05144">
    <property type="entry name" value="RIO2_C"/>
    <property type="match status" value="1"/>
</dbReference>
<sequence length="307" mass="35159">MVGNVASVMAELEDEDFYLLSGLEQGMRFSEWVNRGKLPDYADMTEEEVDYRLGRCSERELIERKTMQYEGYRLTFEGYDCLALRTFSERGTIEGVGAPLGVGKEGDVYEVQSYRPMALKYHREGYTGFRKIHKERDYTSENDHVSWFYTARKAAEREHEVLSELYPEVSVPRPVDQNRHAILMEKFEGVELERASFPSEQVVAVCDLVLREMKDAYEAGYVHCDMSQHNVAVAESGVTVFDWPQAVPTDHENADDLLARDVENVVSFFQRKYPGEMPDSVDYRGLSESIADGSFETVAAFEDEPPQ</sequence>
<keyword evidence="7" id="KW-0547">Nucleotide-binding</keyword>
<dbReference type="Gene3D" id="1.10.10.10">
    <property type="entry name" value="Winged helix-like DNA-binding domain superfamily/Winged helix DNA-binding domain"/>
    <property type="match status" value="1"/>
</dbReference>
<proteinExistence type="inferred from homology"/>
<keyword evidence="8 14" id="KW-0418">Kinase</keyword>
<evidence type="ECO:0000256" key="8">
    <source>
        <dbReference type="ARBA" id="ARBA00022777"/>
    </source>
</evidence>
<dbReference type="Pfam" id="PF09202">
    <property type="entry name" value="Rio2_N"/>
    <property type="match status" value="1"/>
</dbReference>
<evidence type="ECO:0000256" key="1">
    <source>
        <dbReference type="ARBA" id="ARBA00001946"/>
    </source>
</evidence>
<feature type="domain" description="RIO kinase" evidence="13">
    <location>
        <begin position="65"/>
        <end position="288"/>
    </location>
</feature>
<dbReference type="GO" id="GO:0004674">
    <property type="term" value="F:protein serine/threonine kinase activity"/>
    <property type="evidence" value="ECO:0007669"/>
    <property type="project" value="UniProtKB-KW"/>
</dbReference>
<organism evidence="14 15">
    <name type="scientific">Halolamina litorea</name>
    <dbReference type="NCBI Taxonomy" id="1515593"/>
    <lineage>
        <taxon>Archaea</taxon>
        <taxon>Methanobacteriati</taxon>
        <taxon>Methanobacteriota</taxon>
        <taxon>Stenosarchaea group</taxon>
        <taxon>Halobacteria</taxon>
        <taxon>Halobacteriales</taxon>
        <taxon>Haloferacaceae</taxon>
    </lineage>
</organism>
<dbReference type="InterPro" id="IPR036388">
    <property type="entry name" value="WH-like_DNA-bd_sf"/>
</dbReference>
<comment type="cofactor">
    <cofactor evidence="1">
        <name>Mg(2+)</name>
        <dbReference type="ChEBI" id="CHEBI:18420"/>
    </cofactor>
</comment>
<dbReference type="GO" id="GO:0005524">
    <property type="term" value="F:ATP binding"/>
    <property type="evidence" value="ECO:0007669"/>
    <property type="project" value="UniProtKB-KW"/>
</dbReference>
<evidence type="ECO:0000256" key="6">
    <source>
        <dbReference type="ARBA" id="ARBA00022723"/>
    </source>
</evidence>
<evidence type="ECO:0000313" key="15">
    <source>
        <dbReference type="Proteomes" id="UP001597139"/>
    </source>
</evidence>
<dbReference type="InterPro" id="IPR015285">
    <property type="entry name" value="RIO2_wHTH_N"/>
</dbReference>
<dbReference type="SMART" id="SM00090">
    <property type="entry name" value="RIO"/>
    <property type="match status" value="1"/>
</dbReference>
<comment type="caution">
    <text evidence="14">The sequence shown here is derived from an EMBL/GenBank/DDBJ whole genome shotgun (WGS) entry which is preliminary data.</text>
</comment>
<protein>
    <recommendedName>
        <fullName evidence="3">non-specific serine/threonine protein kinase</fullName>
        <ecNumber evidence="3">2.7.11.1</ecNumber>
    </recommendedName>
</protein>
<dbReference type="GO" id="GO:0046872">
    <property type="term" value="F:metal ion binding"/>
    <property type="evidence" value="ECO:0007669"/>
    <property type="project" value="UniProtKB-KW"/>
</dbReference>
<evidence type="ECO:0000256" key="9">
    <source>
        <dbReference type="ARBA" id="ARBA00022840"/>
    </source>
</evidence>
<dbReference type="EMBL" id="JBHUCZ010000022">
    <property type="protein sequence ID" value="MFD1568850.1"/>
    <property type="molecule type" value="Genomic_DNA"/>
</dbReference>
<keyword evidence="4" id="KW-0723">Serine/threonine-protein kinase</keyword>
<keyword evidence="9" id="KW-0067">ATP-binding</keyword>
<comment type="similarity">
    <text evidence="2">Belongs to the protein kinase superfamily. RIO-type Ser/Thr kinase family.</text>
</comment>
<dbReference type="Gene3D" id="1.10.510.10">
    <property type="entry name" value="Transferase(Phosphotransferase) domain 1"/>
    <property type="match status" value="1"/>
</dbReference>
<evidence type="ECO:0000256" key="3">
    <source>
        <dbReference type="ARBA" id="ARBA00012513"/>
    </source>
</evidence>
<dbReference type="PANTHER" id="PTHR45852:SF1">
    <property type="entry name" value="SERINE_THREONINE-PROTEIN KINASE RIO2"/>
    <property type="match status" value="1"/>
</dbReference>
<evidence type="ECO:0000256" key="10">
    <source>
        <dbReference type="ARBA" id="ARBA00022842"/>
    </source>
</evidence>
<evidence type="ECO:0000256" key="11">
    <source>
        <dbReference type="ARBA" id="ARBA00047899"/>
    </source>
</evidence>
<keyword evidence="10" id="KW-0460">Magnesium</keyword>